<dbReference type="EMBL" id="JAHHGZ010000040">
    <property type="protein sequence ID" value="MBW4671195.1"/>
    <property type="molecule type" value="Genomic_DNA"/>
</dbReference>
<dbReference type="PROSITE" id="PS50164">
    <property type="entry name" value="GIY_YIG"/>
    <property type="match status" value="1"/>
</dbReference>
<gene>
    <name evidence="2" type="ORF">KME60_28175</name>
</gene>
<evidence type="ECO:0000313" key="2">
    <source>
        <dbReference type="EMBL" id="MBW4671195.1"/>
    </source>
</evidence>
<dbReference type="Proteomes" id="UP000729701">
    <property type="component" value="Unassembled WGS sequence"/>
</dbReference>
<feature type="domain" description="GIY-YIG" evidence="1">
    <location>
        <begin position="63"/>
        <end position="137"/>
    </location>
</feature>
<name>A0A951QSB0_9CYAN</name>
<comment type="caution">
    <text evidence="2">The sequence shown here is derived from an EMBL/GenBank/DDBJ whole genome shotgun (WGS) entry which is preliminary data.</text>
</comment>
<protein>
    <submittedName>
        <fullName evidence="2">GIY-YIG nuclease family protein</fullName>
    </submittedName>
</protein>
<dbReference type="InterPro" id="IPR000305">
    <property type="entry name" value="GIY-YIG_endonuc"/>
</dbReference>
<proteinExistence type="predicted"/>
<dbReference type="InterPro" id="IPR049578">
    <property type="entry name" value="CAXIP1-like_GIY-YIG_dom"/>
</dbReference>
<sequence length="218" mass="24339">MNPNNLPVEHQNVPVNHRGLHDFLYSSEDEHTATVETVATTLVNNGTDIIPFEAWHTLAENAKIAGVYAVLDAERGTQYIGYSRNVKISLNGHLAENGSQKCAFVRVQTFNFPKRQEMEDLRDAWIQELESIPPGNGAEGKMWAGTVAQAAEKAMSDAERHAYEEKKLKLRKAMADTTMQKESEGMDTSELERQHKLEAAVANDDWSAVINAQTQETK</sequence>
<reference evidence="2" key="2">
    <citation type="journal article" date="2022" name="Microbiol. Resour. Announc.">
        <title>Metagenome Sequencing to Explore Phylogenomics of Terrestrial Cyanobacteria.</title>
        <authorList>
            <person name="Ward R.D."/>
            <person name="Stajich J.E."/>
            <person name="Johansen J.R."/>
            <person name="Huntemann M."/>
            <person name="Clum A."/>
            <person name="Foster B."/>
            <person name="Foster B."/>
            <person name="Roux S."/>
            <person name="Palaniappan K."/>
            <person name="Varghese N."/>
            <person name="Mukherjee S."/>
            <person name="Reddy T.B.K."/>
            <person name="Daum C."/>
            <person name="Copeland A."/>
            <person name="Chen I.A."/>
            <person name="Ivanova N.N."/>
            <person name="Kyrpides N.C."/>
            <person name="Shapiro N."/>
            <person name="Eloe-Fadrosh E.A."/>
            <person name="Pietrasiak N."/>
        </authorList>
    </citation>
    <scope>NUCLEOTIDE SEQUENCE</scope>
    <source>
        <strain evidence="2">GSE-NOS-MK-12-04C</strain>
    </source>
</reference>
<accession>A0A951QSB0</accession>
<reference evidence="2" key="1">
    <citation type="submission" date="2021-05" db="EMBL/GenBank/DDBJ databases">
        <authorList>
            <person name="Pietrasiak N."/>
            <person name="Ward R."/>
            <person name="Stajich J.E."/>
            <person name="Kurbessoian T."/>
        </authorList>
    </citation>
    <scope>NUCLEOTIDE SEQUENCE</scope>
    <source>
        <strain evidence="2">GSE-NOS-MK-12-04C</strain>
    </source>
</reference>
<organism evidence="2 3">
    <name type="scientific">Cyanomargarita calcarea GSE-NOS-MK-12-04C</name>
    <dbReference type="NCBI Taxonomy" id="2839659"/>
    <lineage>
        <taxon>Bacteria</taxon>
        <taxon>Bacillati</taxon>
        <taxon>Cyanobacteriota</taxon>
        <taxon>Cyanophyceae</taxon>
        <taxon>Nostocales</taxon>
        <taxon>Cyanomargaritaceae</taxon>
        <taxon>Cyanomargarita</taxon>
    </lineage>
</organism>
<evidence type="ECO:0000313" key="3">
    <source>
        <dbReference type="Proteomes" id="UP000729701"/>
    </source>
</evidence>
<dbReference type="CDD" id="cd10450">
    <property type="entry name" value="GIY-YIG_AtGrxS16_like"/>
    <property type="match status" value="1"/>
</dbReference>
<evidence type="ECO:0000259" key="1">
    <source>
        <dbReference type="PROSITE" id="PS50164"/>
    </source>
</evidence>
<dbReference type="AlphaFoldDB" id="A0A951QSB0"/>